<gene>
    <name evidence="2" type="ORF">ASZ90_000534</name>
</gene>
<dbReference type="Pfam" id="PF11066">
    <property type="entry name" value="DUF2867"/>
    <property type="match status" value="1"/>
</dbReference>
<dbReference type="InterPro" id="IPR021295">
    <property type="entry name" value="DUF2867"/>
</dbReference>
<protein>
    <recommendedName>
        <fullName evidence="3">DUF2867 domain-containing protein</fullName>
    </recommendedName>
</protein>
<proteinExistence type="predicted"/>
<sequence>MRFTPSMPEIAALAEGADHVDVKTVQSGKELGRFAADLLSYHPGWLRALYRLRMVLAKVFGLRQEAGGSGERLAEVSFTPGTKVLFFTVTAAEPGRYWIAEAADRHLSAHVAVYAGTGDAGENLRHVATIVRYRHWTGPVYFTIILPFHLLIVAASARHAARS</sequence>
<accession>A0A0W8G902</accession>
<evidence type="ECO:0008006" key="3">
    <source>
        <dbReference type="Google" id="ProtNLM"/>
    </source>
</evidence>
<name>A0A0W8G902_9ZZZZ</name>
<keyword evidence="1" id="KW-1133">Transmembrane helix</keyword>
<dbReference type="EMBL" id="LNQE01000067">
    <property type="protein sequence ID" value="KUG29577.1"/>
    <property type="molecule type" value="Genomic_DNA"/>
</dbReference>
<comment type="caution">
    <text evidence="2">The sequence shown here is derived from an EMBL/GenBank/DDBJ whole genome shotgun (WGS) entry which is preliminary data.</text>
</comment>
<keyword evidence="1" id="KW-0812">Transmembrane</keyword>
<evidence type="ECO:0000256" key="1">
    <source>
        <dbReference type="SAM" id="Phobius"/>
    </source>
</evidence>
<keyword evidence="1" id="KW-0472">Membrane</keyword>
<feature type="transmembrane region" description="Helical" evidence="1">
    <location>
        <begin position="140"/>
        <end position="161"/>
    </location>
</feature>
<reference evidence="2" key="1">
    <citation type="journal article" date="2015" name="Proc. Natl. Acad. Sci. U.S.A.">
        <title>Networks of energetic and metabolic interactions define dynamics in microbial communities.</title>
        <authorList>
            <person name="Embree M."/>
            <person name="Liu J.K."/>
            <person name="Al-Bassam M.M."/>
            <person name="Zengler K."/>
        </authorList>
    </citation>
    <scope>NUCLEOTIDE SEQUENCE</scope>
</reference>
<evidence type="ECO:0000313" key="2">
    <source>
        <dbReference type="EMBL" id="KUG29577.1"/>
    </source>
</evidence>
<organism evidence="2">
    <name type="scientific">hydrocarbon metagenome</name>
    <dbReference type="NCBI Taxonomy" id="938273"/>
    <lineage>
        <taxon>unclassified sequences</taxon>
        <taxon>metagenomes</taxon>
        <taxon>ecological metagenomes</taxon>
    </lineage>
</organism>
<dbReference type="AlphaFoldDB" id="A0A0W8G902"/>